<evidence type="ECO:0000313" key="2">
    <source>
        <dbReference type="Proteomes" id="UP001218188"/>
    </source>
</evidence>
<comment type="caution">
    <text evidence="1">The sequence shown here is derived from an EMBL/GenBank/DDBJ whole genome shotgun (WGS) entry which is preliminary data.</text>
</comment>
<gene>
    <name evidence="1" type="ORF">C8F04DRAFT_1139399</name>
</gene>
<dbReference type="AlphaFoldDB" id="A0AAD6S8X9"/>
<proteinExistence type="predicted"/>
<dbReference type="EMBL" id="JARJCM010000219">
    <property type="protein sequence ID" value="KAJ7021970.1"/>
    <property type="molecule type" value="Genomic_DNA"/>
</dbReference>
<keyword evidence="2" id="KW-1185">Reference proteome</keyword>
<dbReference type="Proteomes" id="UP001218188">
    <property type="component" value="Unassembled WGS sequence"/>
</dbReference>
<organism evidence="1 2">
    <name type="scientific">Mycena alexandri</name>
    <dbReference type="NCBI Taxonomy" id="1745969"/>
    <lineage>
        <taxon>Eukaryota</taxon>
        <taxon>Fungi</taxon>
        <taxon>Dikarya</taxon>
        <taxon>Basidiomycota</taxon>
        <taxon>Agaricomycotina</taxon>
        <taxon>Agaricomycetes</taxon>
        <taxon>Agaricomycetidae</taxon>
        <taxon>Agaricales</taxon>
        <taxon>Marasmiineae</taxon>
        <taxon>Mycenaceae</taxon>
        <taxon>Mycena</taxon>
    </lineage>
</organism>
<accession>A0AAD6S8X9</accession>
<sequence length="378" mass="41857">MASQHGAEYKLLPDIPLEIQFLILDQLSTGRRRIANLTPLAPTCLAWAGHIQSLLFRDITLNYSNTDAFLSLLRGNARLGEYVLIISLPGGATVILNPDIIYLLPNVHTFRITSHSFASLLGSHRRWVTVRVLSLRFCILSTAENLWAFIDLFPGLESLECGGWLYNLDDTSAAASDVARTAPTLHLKRLVLESSKNHSPQFISRQLAARDIAVDSLSVTLAAEEDRDASPCNVLLSRIGPTLQVLTVTELPEELEPIIPLDISNCTALRHLTLHLRCNNPMHMNTPLTSFIHQISTAPLTTLTLEIILAASSPLELQWEDVDAILTAYAFRDLENVTVRVKSAAKSFSTFGELTRHLQNRMAGLQQRGLLQVECGEL</sequence>
<reference evidence="1" key="1">
    <citation type="submission" date="2023-03" db="EMBL/GenBank/DDBJ databases">
        <title>Massive genome expansion in bonnet fungi (Mycena s.s.) driven by repeated elements and novel gene families across ecological guilds.</title>
        <authorList>
            <consortium name="Lawrence Berkeley National Laboratory"/>
            <person name="Harder C.B."/>
            <person name="Miyauchi S."/>
            <person name="Viragh M."/>
            <person name="Kuo A."/>
            <person name="Thoen E."/>
            <person name="Andreopoulos B."/>
            <person name="Lu D."/>
            <person name="Skrede I."/>
            <person name="Drula E."/>
            <person name="Henrissat B."/>
            <person name="Morin E."/>
            <person name="Kohler A."/>
            <person name="Barry K."/>
            <person name="LaButti K."/>
            <person name="Morin E."/>
            <person name="Salamov A."/>
            <person name="Lipzen A."/>
            <person name="Mereny Z."/>
            <person name="Hegedus B."/>
            <person name="Baldrian P."/>
            <person name="Stursova M."/>
            <person name="Weitz H."/>
            <person name="Taylor A."/>
            <person name="Grigoriev I.V."/>
            <person name="Nagy L.G."/>
            <person name="Martin F."/>
            <person name="Kauserud H."/>
        </authorList>
    </citation>
    <scope>NUCLEOTIDE SEQUENCE</scope>
    <source>
        <strain evidence="1">CBHHK200</strain>
    </source>
</reference>
<name>A0AAD6S8X9_9AGAR</name>
<protein>
    <submittedName>
        <fullName evidence="1">Uncharacterized protein</fullName>
    </submittedName>
</protein>
<evidence type="ECO:0000313" key="1">
    <source>
        <dbReference type="EMBL" id="KAJ7021970.1"/>
    </source>
</evidence>